<evidence type="ECO:0000259" key="2">
    <source>
        <dbReference type="Pfam" id="PF00535"/>
    </source>
</evidence>
<proteinExistence type="predicted"/>
<dbReference type="PANTHER" id="PTHR48090:SF7">
    <property type="entry name" value="RFBJ PROTEIN"/>
    <property type="match status" value="1"/>
</dbReference>
<evidence type="ECO:0000313" key="3">
    <source>
        <dbReference type="EMBL" id="MFC6096439.1"/>
    </source>
</evidence>
<dbReference type="EMBL" id="JBHSQB010000005">
    <property type="protein sequence ID" value="MFC6096439.1"/>
    <property type="molecule type" value="Genomic_DNA"/>
</dbReference>
<dbReference type="SUPFAM" id="SSF53448">
    <property type="entry name" value="Nucleotide-diphospho-sugar transferases"/>
    <property type="match status" value="1"/>
</dbReference>
<sequence>METTAYPGHKIAVVIPYYNASAHIGRVVSKLPSYIHTVIIIDDRSTEELPREELLLAVSPATQCLFLQNEENLGVGGATKKGFNFAIENGMDIVIKVDADDQMDIAFIPKMVDALVYGNAEVAKGNRFRDLKALKKMPVGRRMGNLCLSFLIKAATGYWNNFDPTNGFLAIKADLLRTIDFSKLSDRYYFETSLLSEFYFQKARVLDIPMPAIYGDEKSAMKIWKMPFVFGGRLAKAFLKRILKEYFLYDFNIASIYLVFGLPLFIFGIIFGATEWIYYASKDILAPTGTIMIITISIILGFQLLLQAIQYDIINAPRATR</sequence>
<feature type="transmembrane region" description="Helical" evidence="1">
    <location>
        <begin position="246"/>
        <end position="272"/>
    </location>
</feature>
<dbReference type="InterPro" id="IPR029044">
    <property type="entry name" value="Nucleotide-diphossugar_trans"/>
</dbReference>
<accession>A0ABW1PMF8</accession>
<gene>
    <name evidence="3" type="ORF">ACFPVY_07245</name>
</gene>
<dbReference type="Proteomes" id="UP001596287">
    <property type="component" value="Unassembled WGS sequence"/>
</dbReference>
<keyword evidence="1" id="KW-0472">Membrane</keyword>
<dbReference type="PANTHER" id="PTHR48090">
    <property type="entry name" value="UNDECAPRENYL-PHOSPHATE 4-DEOXY-4-FORMAMIDO-L-ARABINOSE TRANSFERASE-RELATED"/>
    <property type="match status" value="1"/>
</dbReference>
<dbReference type="CDD" id="cd04179">
    <property type="entry name" value="DPM_DPG-synthase_like"/>
    <property type="match status" value="1"/>
</dbReference>
<dbReference type="Gene3D" id="3.90.550.10">
    <property type="entry name" value="Spore Coat Polysaccharide Biosynthesis Protein SpsA, Chain A"/>
    <property type="match status" value="1"/>
</dbReference>
<dbReference type="InterPro" id="IPR050256">
    <property type="entry name" value="Glycosyltransferase_2"/>
</dbReference>
<dbReference type="RefSeq" id="WP_379791306.1">
    <property type="nucleotide sequence ID" value="NZ_JBHSQB010000005.1"/>
</dbReference>
<keyword evidence="4" id="KW-1185">Reference proteome</keyword>
<evidence type="ECO:0000256" key="1">
    <source>
        <dbReference type="SAM" id="Phobius"/>
    </source>
</evidence>
<feature type="transmembrane region" description="Helical" evidence="1">
    <location>
        <begin position="284"/>
        <end position="306"/>
    </location>
</feature>
<feature type="domain" description="Glycosyltransferase 2-like" evidence="2">
    <location>
        <begin position="13"/>
        <end position="178"/>
    </location>
</feature>
<reference evidence="4" key="1">
    <citation type="journal article" date="2019" name="Int. J. Syst. Evol. Microbiol.">
        <title>The Global Catalogue of Microorganisms (GCM) 10K type strain sequencing project: providing services to taxonomists for standard genome sequencing and annotation.</title>
        <authorList>
            <consortium name="The Broad Institute Genomics Platform"/>
            <consortium name="The Broad Institute Genome Sequencing Center for Infectious Disease"/>
            <person name="Wu L."/>
            <person name="Ma J."/>
        </authorList>
    </citation>
    <scope>NUCLEOTIDE SEQUENCE [LARGE SCALE GENOMIC DNA]</scope>
    <source>
        <strain evidence="4">CCUG 49679</strain>
    </source>
</reference>
<name>A0ABW1PMF8_9FLAO</name>
<keyword evidence="1" id="KW-1133">Transmembrane helix</keyword>
<dbReference type="Pfam" id="PF00535">
    <property type="entry name" value="Glycos_transf_2"/>
    <property type="match status" value="1"/>
</dbReference>
<evidence type="ECO:0000313" key="4">
    <source>
        <dbReference type="Proteomes" id="UP001596287"/>
    </source>
</evidence>
<organism evidence="3 4">
    <name type="scientific">Flavobacterium qiangtangense</name>
    <dbReference type="NCBI Taxonomy" id="1442595"/>
    <lineage>
        <taxon>Bacteria</taxon>
        <taxon>Pseudomonadati</taxon>
        <taxon>Bacteroidota</taxon>
        <taxon>Flavobacteriia</taxon>
        <taxon>Flavobacteriales</taxon>
        <taxon>Flavobacteriaceae</taxon>
        <taxon>Flavobacterium</taxon>
    </lineage>
</organism>
<keyword evidence="1" id="KW-0812">Transmembrane</keyword>
<protein>
    <submittedName>
        <fullName evidence="3">Glycosyltransferase family 2 protein</fullName>
    </submittedName>
</protein>
<dbReference type="InterPro" id="IPR001173">
    <property type="entry name" value="Glyco_trans_2-like"/>
</dbReference>
<comment type="caution">
    <text evidence="3">The sequence shown here is derived from an EMBL/GenBank/DDBJ whole genome shotgun (WGS) entry which is preliminary data.</text>
</comment>